<dbReference type="PANTHER" id="PTHR31140:SF58">
    <property type="entry name" value="DNA-BINDING PROTEIN RAV1"/>
    <property type="match status" value="1"/>
</dbReference>
<dbReference type="InterPro" id="IPR029055">
    <property type="entry name" value="Ntn_hydrolases_N"/>
</dbReference>
<dbReference type="SMART" id="SM01019">
    <property type="entry name" value="B3"/>
    <property type="match status" value="1"/>
</dbReference>
<comment type="caution">
    <text evidence="9">The sequence shown here is derived from an EMBL/GenBank/DDBJ whole genome shotgun (WGS) entry which is preliminary data.</text>
</comment>
<feature type="compositionally biased region" description="Polar residues" evidence="6">
    <location>
        <begin position="10"/>
        <end position="20"/>
    </location>
</feature>
<dbReference type="GO" id="GO:0019773">
    <property type="term" value="C:proteasome core complex, alpha-subunit complex"/>
    <property type="evidence" value="ECO:0007669"/>
    <property type="project" value="InterPro"/>
</dbReference>
<evidence type="ECO:0000313" key="9">
    <source>
        <dbReference type="EMBL" id="GEU75036.1"/>
    </source>
</evidence>
<evidence type="ECO:0000259" key="7">
    <source>
        <dbReference type="SMART" id="SM00948"/>
    </source>
</evidence>
<feature type="region of interest" description="Disordered" evidence="6">
    <location>
        <begin position="1"/>
        <end position="26"/>
    </location>
</feature>
<evidence type="ECO:0000256" key="6">
    <source>
        <dbReference type="SAM" id="MobiDB-lite"/>
    </source>
</evidence>
<dbReference type="SMART" id="SM00948">
    <property type="entry name" value="Proteasome_A_N"/>
    <property type="match status" value="1"/>
</dbReference>
<dbReference type="GO" id="GO:0003677">
    <property type="term" value="F:DNA binding"/>
    <property type="evidence" value="ECO:0007669"/>
    <property type="project" value="UniProtKB-KW"/>
</dbReference>
<dbReference type="Gene3D" id="3.60.20.10">
    <property type="entry name" value="Glutamine Phosphoribosylpyrophosphate, subunit 1, domain 1"/>
    <property type="match status" value="1"/>
</dbReference>
<protein>
    <submittedName>
        <fullName evidence="9">AP2/ERF and B3 domain-containing transcription factor At1g50680-like</fullName>
    </submittedName>
</protein>
<evidence type="ECO:0000256" key="5">
    <source>
        <dbReference type="ARBA" id="ARBA00023242"/>
    </source>
</evidence>
<dbReference type="GO" id="GO:0006511">
    <property type="term" value="P:ubiquitin-dependent protein catabolic process"/>
    <property type="evidence" value="ECO:0007669"/>
    <property type="project" value="InterPro"/>
</dbReference>
<proteinExistence type="predicted"/>
<keyword evidence="2" id="KW-0805">Transcription regulation</keyword>
<evidence type="ECO:0000256" key="1">
    <source>
        <dbReference type="ARBA" id="ARBA00004123"/>
    </source>
</evidence>
<dbReference type="Gene3D" id="2.40.330.10">
    <property type="entry name" value="DNA-binding pseudobarrel domain"/>
    <property type="match status" value="1"/>
</dbReference>
<keyword evidence="4" id="KW-0804">Transcription</keyword>
<feature type="domain" description="TF-B3" evidence="8">
    <location>
        <begin position="67"/>
        <end position="169"/>
    </location>
</feature>
<dbReference type="AlphaFoldDB" id="A0A6L2MLY5"/>
<reference evidence="9" key="1">
    <citation type="journal article" date="2019" name="Sci. Rep.">
        <title>Draft genome of Tanacetum cinerariifolium, the natural source of mosquito coil.</title>
        <authorList>
            <person name="Yamashiro T."/>
            <person name="Shiraishi A."/>
            <person name="Satake H."/>
            <person name="Nakayama K."/>
        </authorList>
    </citation>
    <scope>NUCLEOTIDE SEQUENCE</scope>
</reference>
<keyword evidence="3" id="KW-0238">DNA-binding</keyword>
<organism evidence="9">
    <name type="scientific">Tanacetum cinerariifolium</name>
    <name type="common">Dalmatian daisy</name>
    <name type="synonym">Chrysanthemum cinerariifolium</name>
    <dbReference type="NCBI Taxonomy" id="118510"/>
    <lineage>
        <taxon>Eukaryota</taxon>
        <taxon>Viridiplantae</taxon>
        <taxon>Streptophyta</taxon>
        <taxon>Embryophyta</taxon>
        <taxon>Tracheophyta</taxon>
        <taxon>Spermatophyta</taxon>
        <taxon>Magnoliopsida</taxon>
        <taxon>eudicotyledons</taxon>
        <taxon>Gunneridae</taxon>
        <taxon>Pentapetalae</taxon>
        <taxon>asterids</taxon>
        <taxon>campanulids</taxon>
        <taxon>Asterales</taxon>
        <taxon>Asteraceae</taxon>
        <taxon>Asteroideae</taxon>
        <taxon>Anthemideae</taxon>
        <taxon>Anthemidinae</taxon>
        <taxon>Tanacetum</taxon>
    </lineage>
</organism>
<accession>A0A6L2MLY5</accession>
<dbReference type="Pfam" id="PF10584">
    <property type="entry name" value="Proteasome_A_N"/>
    <property type="match status" value="1"/>
</dbReference>
<gene>
    <name evidence="9" type="ORF">Tci_047014</name>
</gene>
<evidence type="ECO:0000256" key="2">
    <source>
        <dbReference type="ARBA" id="ARBA00023015"/>
    </source>
</evidence>
<dbReference type="SUPFAM" id="SSF101936">
    <property type="entry name" value="DNA-binding pseudobarrel domain"/>
    <property type="match status" value="1"/>
</dbReference>
<dbReference type="GO" id="GO:0005634">
    <property type="term" value="C:nucleus"/>
    <property type="evidence" value="ECO:0007669"/>
    <property type="project" value="UniProtKB-SubCell"/>
</dbReference>
<dbReference type="InterPro" id="IPR000426">
    <property type="entry name" value="Proteasome_asu_N"/>
</dbReference>
<evidence type="ECO:0000256" key="4">
    <source>
        <dbReference type="ARBA" id="ARBA00023163"/>
    </source>
</evidence>
<name>A0A6L2MLY5_TANCI</name>
<evidence type="ECO:0000256" key="3">
    <source>
        <dbReference type="ARBA" id="ARBA00023125"/>
    </source>
</evidence>
<sequence>MEEISDSNKGRNQNIKSKGASTKKRKILHEQSFEFSSSQPHHSCELMEEISDSKGTEPEHKVTRLLFKKELTPSDVGKLNRLVIPKKFVVAYFPLVPDNDHSEGFVNDEVILPFYDVDNKLWKFRYCYWKSSQSFVFTRGCFEIGTSLPNSNTGASLKLGMETQVRGVNTFLPKGRLFQVEYAIEAIKLGSKTIELKAKKGVVLAVEKLITSPLLDLGHAVILIASLLYIQENSGTRD</sequence>
<dbReference type="InterPro" id="IPR044800">
    <property type="entry name" value="LEC2-like"/>
</dbReference>
<dbReference type="Pfam" id="PF02362">
    <property type="entry name" value="B3"/>
    <property type="match status" value="1"/>
</dbReference>
<dbReference type="InterPro" id="IPR015300">
    <property type="entry name" value="DNA-bd_pseudobarrel_sf"/>
</dbReference>
<comment type="subcellular location">
    <subcellularLocation>
        <location evidence="1">Nucleus</location>
    </subcellularLocation>
</comment>
<dbReference type="InterPro" id="IPR003340">
    <property type="entry name" value="B3_DNA-bd"/>
</dbReference>
<dbReference type="EMBL" id="BKCJ010007000">
    <property type="protein sequence ID" value="GEU75036.1"/>
    <property type="molecule type" value="Genomic_DNA"/>
</dbReference>
<dbReference type="PANTHER" id="PTHR31140">
    <property type="entry name" value="B3 DOMAIN-CONTAINING TRANSCRIPTION FACTOR ABI3"/>
    <property type="match status" value="1"/>
</dbReference>
<dbReference type="SUPFAM" id="SSF56235">
    <property type="entry name" value="N-terminal nucleophile aminohydrolases (Ntn hydrolases)"/>
    <property type="match status" value="1"/>
</dbReference>
<feature type="domain" description="Proteasome alpha-type subunits" evidence="7">
    <location>
        <begin position="166"/>
        <end position="186"/>
    </location>
</feature>
<dbReference type="CDD" id="cd10017">
    <property type="entry name" value="B3_DNA"/>
    <property type="match status" value="1"/>
</dbReference>
<keyword evidence="5" id="KW-0539">Nucleus</keyword>
<dbReference type="GO" id="GO:0003700">
    <property type="term" value="F:DNA-binding transcription factor activity"/>
    <property type="evidence" value="ECO:0007669"/>
    <property type="project" value="InterPro"/>
</dbReference>
<evidence type="ECO:0000259" key="8">
    <source>
        <dbReference type="SMART" id="SM01019"/>
    </source>
</evidence>